<name>A0A6A4W233_AMPAM</name>
<dbReference type="AlphaFoldDB" id="A0A6A4W233"/>
<evidence type="ECO:0000313" key="3">
    <source>
        <dbReference type="Proteomes" id="UP000440578"/>
    </source>
</evidence>
<comment type="caution">
    <text evidence="2">The sequence shown here is derived from an EMBL/GenBank/DDBJ whole genome shotgun (WGS) entry which is preliminary data.</text>
</comment>
<feature type="region of interest" description="Disordered" evidence="1">
    <location>
        <begin position="1"/>
        <end position="154"/>
    </location>
</feature>
<reference evidence="2 3" key="1">
    <citation type="submission" date="2019-07" db="EMBL/GenBank/DDBJ databases">
        <title>Draft genome assembly of a fouling barnacle, Amphibalanus amphitrite (Darwin, 1854): The first reference genome for Thecostraca.</title>
        <authorList>
            <person name="Kim W."/>
        </authorList>
    </citation>
    <scope>NUCLEOTIDE SEQUENCE [LARGE SCALE GENOMIC DNA]</scope>
    <source>
        <strain evidence="2">SNU_AA5</strain>
        <tissue evidence="2">Soma without cirri and trophi</tissue>
    </source>
</reference>
<feature type="compositionally biased region" description="Basic and acidic residues" evidence="1">
    <location>
        <begin position="89"/>
        <end position="100"/>
    </location>
</feature>
<evidence type="ECO:0000256" key="1">
    <source>
        <dbReference type="SAM" id="MobiDB-lite"/>
    </source>
</evidence>
<gene>
    <name evidence="2" type="ORF">FJT64_006471</name>
</gene>
<accession>A0A6A4W233</accession>
<sequence>MPKKAAAQVSKLATLAPTVQSENSPGATLSSNQEDFYSDYDQSPAPTQNPMIVMDMNASQQQQQQHHQQQQHEQQQQQQQQQFMQMSEESSKRKREDGSNKAEWGAAGAAAPPRGRRPPSGDDSLRLRSRAIGRPTEILDAATGEMVTESAEQTDDQNVACAGEYFADGGCSISSAPAVCEL</sequence>
<dbReference type="EMBL" id="VIIS01001584">
    <property type="protein sequence ID" value="KAF0296058.1"/>
    <property type="molecule type" value="Genomic_DNA"/>
</dbReference>
<dbReference type="Proteomes" id="UP000440578">
    <property type="component" value="Unassembled WGS sequence"/>
</dbReference>
<protein>
    <submittedName>
        <fullName evidence="2">Uncharacterized protein</fullName>
    </submittedName>
</protein>
<feature type="compositionally biased region" description="Polar residues" evidence="1">
    <location>
        <begin position="17"/>
        <end position="50"/>
    </location>
</feature>
<proteinExistence type="predicted"/>
<organism evidence="2 3">
    <name type="scientific">Amphibalanus amphitrite</name>
    <name type="common">Striped barnacle</name>
    <name type="synonym">Balanus amphitrite</name>
    <dbReference type="NCBI Taxonomy" id="1232801"/>
    <lineage>
        <taxon>Eukaryota</taxon>
        <taxon>Metazoa</taxon>
        <taxon>Ecdysozoa</taxon>
        <taxon>Arthropoda</taxon>
        <taxon>Crustacea</taxon>
        <taxon>Multicrustacea</taxon>
        <taxon>Cirripedia</taxon>
        <taxon>Thoracica</taxon>
        <taxon>Thoracicalcarea</taxon>
        <taxon>Balanomorpha</taxon>
        <taxon>Balanoidea</taxon>
        <taxon>Balanidae</taxon>
        <taxon>Amphibalaninae</taxon>
        <taxon>Amphibalanus</taxon>
    </lineage>
</organism>
<feature type="compositionally biased region" description="Low complexity" evidence="1">
    <location>
        <begin position="60"/>
        <end position="82"/>
    </location>
</feature>
<keyword evidence="3" id="KW-1185">Reference proteome</keyword>
<dbReference type="OrthoDB" id="3225452at2759"/>
<evidence type="ECO:0000313" key="2">
    <source>
        <dbReference type="EMBL" id="KAF0296058.1"/>
    </source>
</evidence>